<dbReference type="AlphaFoldDB" id="A0A1G9TBY0"/>
<dbReference type="InterPro" id="IPR020904">
    <property type="entry name" value="Sc_DH/Rdtase_CS"/>
</dbReference>
<organism evidence="4 5">
    <name type="scientific">Halarsenatibacter silvermanii</name>
    <dbReference type="NCBI Taxonomy" id="321763"/>
    <lineage>
        <taxon>Bacteria</taxon>
        <taxon>Bacillati</taxon>
        <taxon>Bacillota</taxon>
        <taxon>Clostridia</taxon>
        <taxon>Halanaerobiales</taxon>
        <taxon>Halarsenatibacteraceae</taxon>
        <taxon>Halarsenatibacter</taxon>
    </lineage>
</organism>
<dbReference type="Pfam" id="PF00106">
    <property type="entry name" value="adh_short"/>
    <property type="match status" value="1"/>
</dbReference>
<dbReference type="EMBL" id="FNGO01000037">
    <property type="protein sequence ID" value="SDM45249.1"/>
    <property type="molecule type" value="Genomic_DNA"/>
</dbReference>
<dbReference type="OrthoDB" id="9803333at2"/>
<dbReference type="PROSITE" id="PS00061">
    <property type="entry name" value="ADH_SHORT"/>
    <property type="match status" value="1"/>
</dbReference>
<dbReference type="RefSeq" id="WP_089762246.1">
    <property type="nucleotide sequence ID" value="NZ_FNGO01000037.1"/>
</dbReference>
<sequence length="283" mass="31012">MKLPFKIDLSERNCVVTGGAGVLCSTFSKALAQCGANVIILDVAAEKAAEVAKTIKENGGKAKAIKTDILDEKSLLNAKKEIIREYGIPDILINGAGGNHPKGTTTNEFFERKDLQKEEVKTFFDLEREGIEFVFNLNFLGTFLTTQIFAEDMTKKDDAVIINISSMNSFTPLTKIPAYSAAKAAISNFTEWLAVHFSRENLRVNALAPGFFLTEQNKELLLDEEGNYTERAEKIISQTPLERFGEKEELIGTLLWLVGNNSAGFVNGNVVPIDGGFSAYSGV</sequence>
<dbReference type="Gene3D" id="3.40.50.720">
    <property type="entry name" value="NAD(P)-binding Rossmann-like Domain"/>
    <property type="match status" value="1"/>
</dbReference>
<evidence type="ECO:0000313" key="5">
    <source>
        <dbReference type="Proteomes" id="UP000199476"/>
    </source>
</evidence>
<evidence type="ECO:0000313" key="4">
    <source>
        <dbReference type="EMBL" id="SDM45249.1"/>
    </source>
</evidence>
<dbReference type="NCBIfam" id="NF006132">
    <property type="entry name" value="PRK08277.1"/>
    <property type="match status" value="1"/>
</dbReference>
<evidence type="ECO:0000256" key="3">
    <source>
        <dbReference type="RuleBase" id="RU000363"/>
    </source>
</evidence>
<dbReference type="InterPro" id="IPR036291">
    <property type="entry name" value="NAD(P)-bd_dom_sf"/>
</dbReference>
<dbReference type="GO" id="GO:0005975">
    <property type="term" value="P:carbohydrate metabolic process"/>
    <property type="evidence" value="ECO:0007669"/>
    <property type="project" value="UniProtKB-ARBA"/>
</dbReference>
<dbReference type="Proteomes" id="UP000199476">
    <property type="component" value="Unassembled WGS sequence"/>
</dbReference>
<name>A0A1G9TBY0_9FIRM</name>
<dbReference type="PRINTS" id="PR00080">
    <property type="entry name" value="SDRFAMILY"/>
</dbReference>
<dbReference type="CDD" id="cd08935">
    <property type="entry name" value="mannonate_red_SDR_c"/>
    <property type="match status" value="1"/>
</dbReference>
<reference evidence="4 5" key="1">
    <citation type="submission" date="2016-10" db="EMBL/GenBank/DDBJ databases">
        <authorList>
            <person name="de Groot N.N."/>
        </authorList>
    </citation>
    <scope>NUCLEOTIDE SEQUENCE [LARGE SCALE GENOMIC DNA]</scope>
    <source>
        <strain evidence="4 5">SLAS-1</strain>
    </source>
</reference>
<dbReference type="SUPFAM" id="SSF51735">
    <property type="entry name" value="NAD(P)-binding Rossmann-fold domains"/>
    <property type="match status" value="1"/>
</dbReference>
<evidence type="ECO:0000256" key="2">
    <source>
        <dbReference type="ARBA" id="ARBA00023002"/>
    </source>
</evidence>
<evidence type="ECO:0000256" key="1">
    <source>
        <dbReference type="ARBA" id="ARBA00006484"/>
    </source>
</evidence>
<dbReference type="GO" id="GO:0016616">
    <property type="term" value="F:oxidoreductase activity, acting on the CH-OH group of donors, NAD or NADP as acceptor"/>
    <property type="evidence" value="ECO:0007669"/>
    <property type="project" value="UniProtKB-ARBA"/>
</dbReference>
<protein>
    <submittedName>
        <fullName evidence="4">NAD(P)-dependent dehydrogenase, short-chain alcohol dehydrogenase family</fullName>
    </submittedName>
</protein>
<dbReference type="PRINTS" id="PR00081">
    <property type="entry name" value="GDHRDH"/>
</dbReference>
<dbReference type="PANTHER" id="PTHR42760">
    <property type="entry name" value="SHORT-CHAIN DEHYDROGENASES/REDUCTASES FAMILY MEMBER"/>
    <property type="match status" value="1"/>
</dbReference>
<dbReference type="PANTHER" id="PTHR42760:SF115">
    <property type="entry name" value="3-OXOACYL-[ACYL-CARRIER-PROTEIN] REDUCTASE FABG"/>
    <property type="match status" value="1"/>
</dbReference>
<comment type="similarity">
    <text evidence="1 3">Belongs to the short-chain dehydrogenases/reductases (SDR) family.</text>
</comment>
<dbReference type="STRING" id="321763.SAMN04488692_1375"/>
<dbReference type="InterPro" id="IPR002347">
    <property type="entry name" value="SDR_fam"/>
</dbReference>
<proteinExistence type="inferred from homology"/>
<keyword evidence="2" id="KW-0560">Oxidoreductase</keyword>
<accession>A0A1G9TBY0</accession>
<gene>
    <name evidence="4" type="ORF">SAMN04488692_1375</name>
</gene>
<keyword evidence="5" id="KW-1185">Reference proteome</keyword>
<dbReference type="FunFam" id="3.40.50.720:FF:000240">
    <property type="entry name" value="SDR family oxidoreductase"/>
    <property type="match status" value="1"/>
</dbReference>